<proteinExistence type="predicted"/>
<protein>
    <submittedName>
        <fullName evidence="1">Uncharacterized protein</fullName>
    </submittedName>
</protein>
<sequence length="284" mass="31979">MDAGCNSKAHAVGAVPACCICDFSLNIKSTRRITAHSLETLQDASTKRNDNKKNGFHVDMELHVTCLINYPLDRAIKEREKILESAADIISKDFRAQTYDTKIYKPPSEFLRNAEEDVPSSLQTFIDSLIKRNKRLATPEQQEKWRNRISTIAHSIILAVRPRNFISHFLLRVSLMLHRNHCRGKAIATFSNLGLCATYSETMVFENSIANDPECYAIIEEAFSQFAGDNFDDNPDTIDGRNSCHKLGLIECITPGSAVSSSRRIIRCPKLRTEELVKNCGFVP</sequence>
<organism evidence="1 2">
    <name type="scientific">Eretmocerus hayati</name>
    <dbReference type="NCBI Taxonomy" id="131215"/>
    <lineage>
        <taxon>Eukaryota</taxon>
        <taxon>Metazoa</taxon>
        <taxon>Ecdysozoa</taxon>
        <taxon>Arthropoda</taxon>
        <taxon>Hexapoda</taxon>
        <taxon>Insecta</taxon>
        <taxon>Pterygota</taxon>
        <taxon>Neoptera</taxon>
        <taxon>Endopterygota</taxon>
        <taxon>Hymenoptera</taxon>
        <taxon>Apocrita</taxon>
        <taxon>Proctotrupomorpha</taxon>
        <taxon>Chalcidoidea</taxon>
        <taxon>Aphelinidae</taxon>
        <taxon>Aphelininae</taxon>
        <taxon>Eretmocerus</taxon>
    </lineage>
</organism>
<comment type="caution">
    <text evidence="1">The sequence shown here is derived from an EMBL/GenBank/DDBJ whole genome shotgun (WGS) entry which is preliminary data.</text>
</comment>
<keyword evidence="2" id="KW-1185">Reference proteome</keyword>
<evidence type="ECO:0000313" key="2">
    <source>
        <dbReference type="Proteomes" id="UP001239111"/>
    </source>
</evidence>
<name>A0ACC2P3M7_9HYME</name>
<gene>
    <name evidence="1" type="ORF">QAD02_013991</name>
</gene>
<reference evidence="1" key="1">
    <citation type="submission" date="2023-04" db="EMBL/GenBank/DDBJ databases">
        <title>A chromosome-level genome assembly of the parasitoid wasp Eretmocerus hayati.</title>
        <authorList>
            <person name="Zhong Y."/>
            <person name="Liu S."/>
            <person name="Liu Y."/>
        </authorList>
    </citation>
    <scope>NUCLEOTIDE SEQUENCE</scope>
    <source>
        <strain evidence="1">ZJU_SS_LIU_2023</strain>
    </source>
</reference>
<dbReference type="Proteomes" id="UP001239111">
    <property type="component" value="Chromosome 2"/>
</dbReference>
<accession>A0ACC2P3M7</accession>
<dbReference type="EMBL" id="CM056742">
    <property type="protein sequence ID" value="KAJ8678204.1"/>
    <property type="molecule type" value="Genomic_DNA"/>
</dbReference>
<evidence type="ECO:0000313" key="1">
    <source>
        <dbReference type="EMBL" id="KAJ8678204.1"/>
    </source>
</evidence>